<gene>
    <name evidence="9" type="ORF">NE398_19340</name>
</gene>
<evidence type="ECO:0000256" key="4">
    <source>
        <dbReference type="ARBA" id="ARBA00022692"/>
    </source>
</evidence>
<dbReference type="InterPro" id="IPR018076">
    <property type="entry name" value="T2SS_GspF_dom"/>
</dbReference>
<keyword evidence="3" id="KW-1003">Cell membrane</keyword>
<dbReference type="GO" id="GO:0005886">
    <property type="term" value="C:plasma membrane"/>
    <property type="evidence" value="ECO:0007669"/>
    <property type="project" value="UniProtKB-SubCell"/>
</dbReference>
<evidence type="ECO:0000256" key="3">
    <source>
        <dbReference type="ARBA" id="ARBA00022475"/>
    </source>
</evidence>
<dbReference type="EMBL" id="JAMRYU010000028">
    <property type="protein sequence ID" value="MDC4242288.1"/>
    <property type="molecule type" value="Genomic_DNA"/>
</dbReference>
<keyword evidence="4 7" id="KW-0812">Transmembrane</keyword>
<dbReference type="Proteomes" id="UP001141183">
    <property type="component" value="Unassembled WGS sequence"/>
</dbReference>
<dbReference type="InterPro" id="IPR042094">
    <property type="entry name" value="T2SS_GspF_sf"/>
</dbReference>
<keyword evidence="10" id="KW-1185">Reference proteome</keyword>
<proteinExistence type="inferred from homology"/>
<evidence type="ECO:0000256" key="6">
    <source>
        <dbReference type="ARBA" id="ARBA00023136"/>
    </source>
</evidence>
<feature type="transmembrane region" description="Helical" evidence="7">
    <location>
        <begin position="174"/>
        <end position="192"/>
    </location>
</feature>
<evidence type="ECO:0000256" key="2">
    <source>
        <dbReference type="ARBA" id="ARBA00005745"/>
    </source>
</evidence>
<evidence type="ECO:0000313" key="10">
    <source>
        <dbReference type="Proteomes" id="UP001141183"/>
    </source>
</evidence>
<dbReference type="PANTHER" id="PTHR30012:SF0">
    <property type="entry name" value="TYPE II SECRETION SYSTEM PROTEIN F-RELATED"/>
    <property type="match status" value="1"/>
</dbReference>
<sequence>MKKIKLIFNKSDFNSLSLLSGNMAMLHKEGISLLIMMDLLTELPLRKTYKESIRNIKNFIAEGKSLNDSFNEFNDLYPEFFVGMVSMGEKSGNLSEVLKGLEEYYDKISFFKSTIKNVLAYPILLFISIITVFIFIAFVTIPSLYEFYINLNIEIPSVCKFLYDLVNYIKTNPIYSFIYFLSWGILLPYIIYKFYLKNYIKALFNKIAIIREFNEFIFISLLSIIIRSGVNLSNGLVYSATSFKNSALKERFLLLNSSILRGETISESLKKHGYYCNYTTSIIKLGEEGGSMDERMKSLSDHLEKKLLSDINRYMAILQPASILIMGACVIAFLMIFIVPLFSSLLDGGL</sequence>
<feature type="transmembrane region" description="Helical" evidence="7">
    <location>
        <begin position="118"/>
        <end position="141"/>
    </location>
</feature>
<feature type="domain" description="Type II secretion system protein GspF" evidence="8">
    <location>
        <begin position="22"/>
        <end position="142"/>
    </location>
</feature>
<reference evidence="9" key="1">
    <citation type="submission" date="2022-05" db="EMBL/GenBank/DDBJ databases">
        <title>Draft genome sequence of Clostridium tertium strain CP3 isolated from Peru.</title>
        <authorList>
            <person name="Hurtado R."/>
            <person name="Lima L."/>
            <person name="Sousa T."/>
            <person name="Jaiswal A.K."/>
            <person name="Tiwari S."/>
            <person name="Maturrano L."/>
            <person name="Brenig B."/>
            <person name="Azevedo V."/>
        </authorList>
    </citation>
    <scope>NUCLEOTIDE SEQUENCE</scope>
    <source>
        <strain evidence="9">CP3</strain>
    </source>
</reference>
<dbReference type="Pfam" id="PF00482">
    <property type="entry name" value="T2SSF"/>
    <property type="match status" value="2"/>
</dbReference>
<dbReference type="Gene3D" id="1.20.81.30">
    <property type="entry name" value="Type II secretion system (T2SS), domain F"/>
    <property type="match status" value="2"/>
</dbReference>
<dbReference type="RefSeq" id="WP_097032914.1">
    <property type="nucleotide sequence ID" value="NZ_BAAACM010000021.1"/>
</dbReference>
<evidence type="ECO:0000256" key="7">
    <source>
        <dbReference type="SAM" id="Phobius"/>
    </source>
</evidence>
<comment type="subcellular location">
    <subcellularLocation>
        <location evidence="1">Cell membrane</location>
        <topology evidence="1">Multi-pass membrane protein</topology>
    </subcellularLocation>
</comment>
<evidence type="ECO:0000259" key="8">
    <source>
        <dbReference type="Pfam" id="PF00482"/>
    </source>
</evidence>
<dbReference type="PANTHER" id="PTHR30012">
    <property type="entry name" value="GENERAL SECRETION PATHWAY PROTEIN"/>
    <property type="match status" value="1"/>
</dbReference>
<evidence type="ECO:0000313" key="9">
    <source>
        <dbReference type="EMBL" id="MDC4242288.1"/>
    </source>
</evidence>
<name>A0A9X4B4I6_9CLOT</name>
<keyword evidence="6 7" id="KW-0472">Membrane</keyword>
<accession>A0A9X4B4I6</accession>
<dbReference type="AlphaFoldDB" id="A0A9X4B4I6"/>
<comment type="caution">
    <text evidence="9">The sequence shown here is derived from an EMBL/GenBank/DDBJ whole genome shotgun (WGS) entry which is preliminary data.</text>
</comment>
<dbReference type="InterPro" id="IPR003004">
    <property type="entry name" value="GspF/PilC"/>
</dbReference>
<evidence type="ECO:0000256" key="1">
    <source>
        <dbReference type="ARBA" id="ARBA00004651"/>
    </source>
</evidence>
<feature type="transmembrane region" description="Helical" evidence="7">
    <location>
        <begin position="323"/>
        <end position="346"/>
    </location>
</feature>
<comment type="similarity">
    <text evidence="2">Belongs to the GSP F family.</text>
</comment>
<feature type="domain" description="Type II secretion system protein GspF" evidence="8">
    <location>
        <begin position="218"/>
        <end position="340"/>
    </location>
</feature>
<evidence type="ECO:0000256" key="5">
    <source>
        <dbReference type="ARBA" id="ARBA00022989"/>
    </source>
</evidence>
<organism evidence="9 10">
    <name type="scientific">Clostridium tertium</name>
    <dbReference type="NCBI Taxonomy" id="1559"/>
    <lineage>
        <taxon>Bacteria</taxon>
        <taxon>Bacillati</taxon>
        <taxon>Bacillota</taxon>
        <taxon>Clostridia</taxon>
        <taxon>Eubacteriales</taxon>
        <taxon>Clostridiaceae</taxon>
        <taxon>Clostridium</taxon>
    </lineage>
</organism>
<protein>
    <submittedName>
        <fullName evidence="9">Type II secretion system F family protein</fullName>
    </submittedName>
</protein>
<dbReference type="GeneID" id="93045166"/>
<keyword evidence="5 7" id="KW-1133">Transmembrane helix</keyword>